<keyword evidence="2" id="KW-0106">Calcium</keyword>
<feature type="region of interest" description="Disordered" evidence="6">
    <location>
        <begin position="896"/>
        <end position="939"/>
    </location>
</feature>
<keyword evidence="3 4" id="KW-0040">ANK repeat</keyword>
<name>A0AAD1XBB8_EUPCR</name>
<dbReference type="CDD" id="cd00051">
    <property type="entry name" value="EFh"/>
    <property type="match status" value="1"/>
</dbReference>
<dbReference type="InterPro" id="IPR002048">
    <property type="entry name" value="EF_hand_dom"/>
</dbReference>
<dbReference type="Gene3D" id="1.25.40.20">
    <property type="entry name" value="Ankyrin repeat-containing domain"/>
    <property type="match status" value="2"/>
</dbReference>
<feature type="region of interest" description="Disordered" evidence="6">
    <location>
        <begin position="694"/>
        <end position="716"/>
    </location>
</feature>
<evidence type="ECO:0000256" key="1">
    <source>
        <dbReference type="ARBA" id="ARBA00022737"/>
    </source>
</evidence>
<dbReference type="InterPro" id="IPR011992">
    <property type="entry name" value="EF-hand-dom_pair"/>
</dbReference>
<feature type="repeat" description="ANK" evidence="4">
    <location>
        <begin position="272"/>
        <end position="304"/>
    </location>
</feature>
<dbReference type="InterPro" id="IPR018247">
    <property type="entry name" value="EF_Hand_1_Ca_BS"/>
</dbReference>
<evidence type="ECO:0000256" key="4">
    <source>
        <dbReference type="PROSITE-ProRule" id="PRU00023"/>
    </source>
</evidence>
<feature type="region of interest" description="Disordered" evidence="6">
    <location>
        <begin position="362"/>
        <end position="388"/>
    </location>
</feature>
<feature type="repeat" description="ANK" evidence="4">
    <location>
        <begin position="136"/>
        <end position="168"/>
    </location>
</feature>
<feature type="domain" description="EF-hand" evidence="7">
    <location>
        <begin position="860"/>
        <end position="895"/>
    </location>
</feature>
<organism evidence="8 9">
    <name type="scientific">Euplotes crassus</name>
    <dbReference type="NCBI Taxonomy" id="5936"/>
    <lineage>
        <taxon>Eukaryota</taxon>
        <taxon>Sar</taxon>
        <taxon>Alveolata</taxon>
        <taxon>Ciliophora</taxon>
        <taxon>Intramacronucleata</taxon>
        <taxon>Spirotrichea</taxon>
        <taxon>Hypotrichia</taxon>
        <taxon>Euplotida</taxon>
        <taxon>Euplotidae</taxon>
        <taxon>Moneuplotes</taxon>
    </lineage>
</organism>
<dbReference type="SMART" id="SM00054">
    <property type="entry name" value="EFh"/>
    <property type="match status" value="2"/>
</dbReference>
<feature type="compositionally biased region" description="Basic residues" evidence="6">
    <location>
        <begin position="368"/>
        <end position="379"/>
    </location>
</feature>
<dbReference type="InterPro" id="IPR035892">
    <property type="entry name" value="C2_domain_sf"/>
</dbReference>
<dbReference type="Proteomes" id="UP001295684">
    <property type="component" value="Unassembled WGS sequence"/>
</dbReference>
<dbReference type="PROSITE" id="PS50088">
    <property type="entry name" value="ANK_REPEAT"/>
    <property type="match status" value="3"/>
</dbReference>
<reference evidence="8" key="1">
    <citation type="submission" date="2023-07" db="EMBL/GenBank/DDBJ databases">
        <authorList>
            <consortium name="AG Swart"/>
            <person name="Singh M."/>
            <person name="Singh A."/>
            <person name="Seah K."/>
            <person name="Emmerich C."/>
        </authorList>
    </citation>
    <scope>NUCLEOTIDE SEQUENCE</scope>
    <source>
        <strain evidence="8">DP1</strain>
    </source>
</reference>
<keyword evidence="5" id="KW-0175">Coiled coil</keyword>
<evidence type="ECO:0000313" key="8">
    <source>
        <dbReference type="EMBL" id="CAI2364245.1"/>
    </source>
</evidence>
<dbReference type="Pfam" id="PF12796">
    <property type="entry name" value="Ank_2"/>
    <property type="match status" value="1"/>
</dbReference>
<dbReference type="EMBL" id="CAMPGE010005393">
    <property type="protein sequence ID" value="CAI2364245.1"/>
    <property type="molecule type" value="Genomic_DNA"/>
</dbReference>
<evidence type="ECO:0000259" key="7">
    <source>
        <dbReference type="PROSITE" id="PS50222"/>
    </source>
</evidence>
<evidence type="ECO:0000256" key="6">
    <source>
        <dbReference type="SAM" id="MobiDB-lite"/>
    </source>
</evidence>
<feature type="coiled-coil region" evidence="5">
    <location>
        <begin position="553"/>
        <end position="650"/>
    </location>
</feature>
<dbReference type="PANTHER" id="PTHR24161:SF85">
    <property type="entry name" value="PALMITOYLTRANSFERASE HIP14"/>
    <property type="match status" value="1"/>
</dbReference>
<feature type="compositionally biased region" description="Basic and acidic residues" evidence="6">
    <location>
        <begin position="694"/>
        <end position="703"/>
    </location>
</feature>
<dbReference type="PANTHER" id="PTHR24161">
    <property type="entry name" value="ANK_REP_REGION DOMAIN-CONTAINING PROTEIN-RELATED"/>
    <property type="match status" value="1"/>
</dbReference>
<dbReference type="PROSITE" id="PS00018">
    <property type="entry name" value="EF_HAND_1"/>
    <property type="match status" value="2"/>
</dbReference>
<feature type="region of interest" description="Disordered" evidence="6">
    <location>
        <begin position="1314"/>
        <end position="1385"/>
    </location>
</feature>
<evidence type="ECO:0000256" key="2">
    <source>
        <dbReference type="ARBA" id="ARBA00022837"/>
    </source>
</evidence>
<proteinExistence type="predicted"/>
<evidence type="ECO:0000256" key="3">
    <source>
        <dbReference type="ARBA" id="ARBA00023043"/>
    </source>
</evidence>
<dbReference type="Gene3D" id="2.60.40.150">
    <property type="entry name" value="C2 domain"/>
    <property type="match status" value="1"/>
</dbReference>
<dbReference type="InterPro" id="IPR002110">
    <property type="entry name" value="Ankyrin_rpt"/>
</dbReference>
<keyword evidence="9" id="KW-1185">Reference proteome</keyword>
<dbReference type="SUPFAM" id="SSF48403">
    <property type="entry name" value="Ankyrin repeat"/>
    <property type="match status" value="1"/>
</dbReference>
<dbReference type="Gene3D" id="1.10.238.10">
    <property type="entry name" value="EF-hand"/>
    <property type="match status" value="1"/>
</dbReference>
<sequence>MSQPKQKSKKRFDPDNEYSGKEAQCDYIIQKYTKKGFESLSLEELAFTMVTNNFGLRFKEKTGNEWSTPIQMKVIERLRRCNFDIQWMTRTGKLPVTDTEFCNDVYFGLIRKGDVDKIIEYMRKYKEDILDAVDSKKRTGLHAASEHGQNTVVDLMINAGLNINARDKLLRTPLHWASIGAHDGCADLLLKAGCDQFQKDCLGRTAFHYAATGGDASLLILMAAKEPEIVHCTDDHGRSALHYAIFNKNPRQVNIIRTLLELKSDVNALDEERKTPLHHAAESAKMRIIPILVQNGASLVIRDKTNKKTPVQAAANEKIRELILMYCEEEIPKEKKKEKVETLKASRGDLFDEFKPGVKGTKTDYLKKHSPQSSKKKGKVTPWEEKKKRDELEELESKGLLPFDLRNHRTKLIKLMKKVQEYGVNHNLHKKKRYIFSGSWMEKVEDITELMASIHETNSSETALKIFNVIHPYDKPLPPIDEEEDALREFYEGDQKKLDYNKSLLKQTPEAFRERMAAKGMDNLMMSKKDQTSSGNNEETKDYMGEPVDSEEFRDLQNLLKATEDKLESANKEIDSLKLTIDEREEIIEQLREQLNQDTAVAEDVQLENKKQADVIIKLNNELKDAHDQIEEVKKKLVENKKEYEKLVKDIPEVKELEAIRKSMQNNERQRVLDGQRDKALRFRSGMLFQRALDKLDKDEQKPKPTKTKKKDPVKSGDYYLTDDKALIRFLNSVERNDKSLYQRLLDADIEKTGTLRKSQFTEMLNDLKVTPQDVMSLQRIAGFTSGRNEIQIDEFIKIIKERGKIRQTVEEDTFRKIQKSIRKQGWTIHETFQMFDIDRNNKIDFQEMVNGFKKLKIHIPNKHLKSIFAILDEDSNGTISLPEFRKKLDQYDTKSRRLDNLDGSVEKPGSADDQNQEDAEEEEYKRQEELKRKKAEEDKQKSLLTDKDIKEYKSNIDKTKQLVKSDVQKKRQLDEIEKQVKEEKKQEHSRRLLKGQLKVQVGKGYKLANLQAQGYKYFYIVFYLEGTNENQSFTSKPILYYAKNSFHWSALIPLVDTHPDDLGDEFHVKFYASKGEFENSEFYGEVFCKWKSTLQKHNEYVIANKFEISDNKNQCNIAKVQGRVMVSAKYIPAGDEGSLLTVTGKAKESLKEAQEKGTKKVQKGPVTKIGNLQVEIFRGKEFEPKPRHKLILRLDGSKNKENTQTVKPSDRPDFDEKVIIPIYKRETEDVPNLIIQDIDPDEEDILSSLSINFSKIAYTKKQAVINTKWYAFDDKPEKVLQMQLSFTNAHYKPPKEKSKSEAEILIDEDKAPAPKMTEFKFDDSSIPDPKDTNKFADEFPSESSDNKLDPIAEEDDQAPEKPLQFNIGDTMGDVSEGSGDFNNL</sequence>
<feature type="compositionally biased region" description="Basic and acidic residues" evidence="6">
    <location>
        <begin position="924"/>
        <end position="939"/>
    </location>
</feature>
<comment type="caution">
    <text evidence="8">The sequence shown here is derived from an EMBL/GenBank/DDBJ whole genome shotgun (WGS) entry which is preliminary data.</text>
</comment>
<gene>
    <name evidence="8" type="ORF">ECRASSUSDP1_LOCUS5588</name>
</gene>
<dbReference type="Pfam" id="PF13499">
    <property type="entry name" value="EF-hand_7"/>
    <property type="match status" value="1"/>
</dbReference>
<dbReference type="SUPFAM" id="SSF49562">
    <property type="entry name" value="C2 domain (Calcium/lipid-binding domain, CaLB)"/>
    <property type="match status" value="1"/>
</dbReference>
<evidence type="ECO:0000313" key="9">
    <source>
        <dbReference type="Proteomes" id="UP001295684"/>
    </source>
</evidence>
<dbReference type="PROSITE" id="PS50297">
    <property type="entry name" value="ANK_REP_REGION"/>
    <property type="match status" value="3"/>
</dbReference>
<dbReference type="SUPFAM" id="SSF47473">
    <property type="entry name" value="EF-hand"/>
    <property type="match status" value="1"/>
</dbReference>
<feature type="repeat" description="ANK" evidence="4">
    <location>
        <begin position="236"/>
        <end position="271"/>
    </location>
</feature>
<dbReference type="PROSITE" id="PS50222">
    <property type="entry name" value="EF_HAND_2"/>
    <property type="match status" value="2"/>
</dbReference>
<protein>
    <recommendedName>
        <fullName evidence="7">EF-hand domain-containing protein</fullName>
    </recommendedName>
</protein>
<dbReference type="GO" id="GO:0005509">
    <property type="term" value="F:calcium ion binding"/>
    <property type="evidence" value="ECO:0007669"/>
    <property type="project" value="InterPro"/>
</dbReference>
<evidence type="ECO:0000256" key="5">
    <source>
        <dbReference type="SAM" id="Coils"/>
    </source>
</evidence>
<accession>A0AAD1XBB8</accession>
<keyword evidence="1" id="KW-0677">Repeat</keyword>
<dbReference type="InterPro" id="IPR036770">
    <property type="entry name" value="Ankyrin_rpt-contain_sf"/>
</dbReference>
<feature type="domain" description="EF-hand" evidence="7">
    <location>
        <begin position="829"/>
        <end position="859"/>
    </location>
</feature>
<dbReference type="SMART" id="SM00248">
    <property type="entry name" value="ANK"/>
    <property type="match status" value="5"/>
</dbReference>
<feature type="compositionally biased region" description="Basic and acidic residues" evidence="6">
    <location>
        <begin position="1314"/>
        <end position="1338"/>
    </location>
</feature>